<dbReference type="GO" id="GO:0017183">
    <property type="term" value="P:protein histidyl modification to diphthamide"/>
    <property type="evidence" value="ECO:0007669"/>
    <property type="project" value="TreeGrafter"/>
</dbReference>
<dbReference type="InterPro" id="IPR002761">
    <property type="entry name" value="Diphthami_syn_dom"/>
</dbReference>
<dbReference type="AlphaFoldDB" id="A0A098EBG2"/>
<sequence>MESNKWFCSWSGGKDSCLACYEAIKNNIDIQFILNFAVDGRSHGINKEIIKSQAEAIGIPLIQKVTTWENYEHNFDEEVLKLKEKGITGMIAGDIDREEHLDWIKKKSAELNINYYEPLWKRNREEILNKFGTDGFEAVVVNCIPRAKFLIGRIINKETVENLSKDTKEAGIDPCGENGEFHTLVIDGPIFKKRLEILEKEVKNFTEDIKIYSDKWILDIKKWELKPKH</sequence>
<dbReference type="SUPFAM" id="SSF52402">
    <property type="entry name" value="Adenine nucleotide alpha hydrolases-like"/>
    <property type="match status" value="1"/>
</dbReference>
<evidence type="ECO:0000259" key="1">
    <source>
        <dbReference type="Pfam" id="PF01902"/>
    </source>
</evidence>
<gene>
    <name evidence="2" type="ORF">MSIBF_A2190006</name>
</gene>
<feature type="domain" description="Diphthamide synthase" evidence="1">
    <location>
        <begin position="9"/>
        <end position="222"/>
    </location>
</feature>
<proteinExistence type="predicted"/>
<dbReference type="GO" id="GO:0017178">
    <property type="term" value="F:diphthine-ammonia ligase activity"/>
    <property type="evidence" value="ECO:0007669"/>
    <property type="project" value="TreeGrafter"/>
</dbReference>
<organism evidence="2">
    <name type="scientific">groundwater metagenome</name>
    <dbReference type="NCBI Taxonomy" id="717931"/>
    <lineage>
        <taxon>unclassified sequences</taxon>
        <taxon>metagenomes</taxon>
        <taxon>ecological metagenomes</taxon>
    </lineage>
</organism>
<dbReference type="InterPro" id="IPR014729">
    <property type="entry name" value="Rossmann-like_a/b/a_fold"/>
</dbReference>
<accession>A0A098EBG2</accession>
<dbReference type="PIRSF" id="PIRSF039123">
    <property type="entry name" value="Diphthamide_synthase"/>
    <property type="match status" value="1"/>
</dbReference>
<name>A0A098EBG2_9ZZZZ</name>
<dbReference type="InterPro" id="IPR030662">
    <property type="entry name" value="DPH6/MJ0570"/>
</dbReference>
<dbReference type="NCBIfam" id="TIGR00290">
    <property type="entry name" value="MJ0570_dom"/>
    <property type="match status" value="1"/>
</dbReference>
<dbReference type="PANTHER" id="PTHR12196:SF2">
    <property type="entry name" value="DIPHTHINE--AMMONIA LIGASE"/>
    <property type="match status" value="1"/>
</dbReference>
<evidence type="ECO:0000313" key="2">
    <source>
        <dbReference type="EMBL" id="CEG12365.1"/>
    </source>
</evidence>
<dbReference type="CDD" id="cd01994">
    <property type="entry name" value="AANH_PF0828-like"/>
    <property type="match status" value="1"/>
</dbReference>
<dbReference type="Gene3D" id="3.90.1490.10">
    <property type="entry name" value="putative n-type atp pyrophosphatase, domain 2"/>
    <property type="match status" value="1"/>
</dbReference>
<dbReference type="EMBL" id="CCXY01000134">
    <property type="protein sequence ID" value="CEG12365.1"/>
    <property type="molecule type" value="Genomic_DNA"/>
</dbReference>
<dbReference type="Pfam" id="PF01902">
    <property type="entry name" value="Diphthami_syn_2"/>
    <property type="match status" value="1"/>
</dbReference>
<dbReference type="Gene3D" id="3.40.50.620">
    <property type="entry name" value="HUPs"/>
    <property type="match status" value="1"/>
</dbReference>
<protein>
    <recommendedName>
        <fullName evidence="1">Diphthamide synthase domain-containing protein</fullName>
    </recommendedName>
</protein>
<dbReference type="PANTHER" id="PTHR12196">
    <property type="entry name" value="DOMAIN OF UNKNOWN FUNCTION 71 DUF71 -CONTAINING PROTEIN"/>
    <property type="match status" value="1"/>
</dbReference>
<reference evidence="2" key="1">
    <citation type="submission" date="2014-09" db="EMBL/GenBank/DDBJ databases">
        <authorList>
            <person name="Probst J Alexander"/>
        </authorList>
    </citation>
    <scope>NUCLEOTIDE SEQUENCE</scope>
</reference>